<dbReference type="PANTHER" id="PTHR30313">
    <property type="entry name" value="DNA PRIMASE"/>
    <property type="match status" value="1"/>
</dbReference>
<dbReference type="InterPro" id="IPR050219">
    <property type="entry name" value="DnaG_primase"/>
</dbReference>
<evidence type="ECO:0000259" key="1">
    <source>
        <dbReference type="PROSITE" id="PS50880"/>
    </source>
</evidence>
<sequence length="210" mass="23690">MQRLTESQRKYLWEATTRYRESLNGSPAAAYLESRGLFENRVRAFGLGYVEDPLPGHEYYRGCLAIPYMRWSPWRNWTVASIRFRRLDGGTPKYMTVAGDKPRLYNTAALARYSRDMAITEGEIDAITAELCGIPSVGAPGSQMWKPHFRELFLGYRTVNILADGDDAGMEFAKSVAKTLPNARIIPMPDGEDVNSLVMTQGKDALLERI</sequence>
<protein>
    <submittedName>
        <fullName evidence="2">DNA primase</fullName>
    </submittedName>
</protein>
<name>A0A2P1N2J3_9CAUD</name>
<proteinExistence type="predicted"/>
<feature type="domain" description="Toprim" evidence="1">
    <location>
        <begin position="115"/>
        <end position="195"/>
    </location>
</feature>
<dbReference type="SUPFAM" id="SSF56731">
    <property type="entry name" value="DNA primase core"/>
    <property type="match status" value="1"/>
</dbReference>
<organism evidence="2 3">
    <name type="scientific">Mycobacterium phage SuperAwesome</name>
    <dbReference type="NCBI Taxonomy" id="2126817"/>
    <lineage>
        <taxon>Viruses</taxon>
        <taxon>Duplodnaviria</taxon>
        <taxon>Heunggongvirae</taxon>
        <taxon>Uroviricota</taxon>
        <taxon>Caudoviricetes</taxon>
        <taxon>Gladiatorvirus</taxon>
        <taxon>Gladiatorvirus ericB</taxon>
    </lineage>
</organism>
<dbReference type="EMBL" id="MH020240">
    <property type="protein sequence ID" value="AVP42182.1"/>
    <property type="molecule type" value="Genomic_DNA"/>
</dbReference>
<dbReference type="Gene3D" id="3.40.1360.10">
    <property type="match status" value="1"/>
</dbReference>
<dbReference type="CDD" id="cd01029">
    <property type="entry name" value="TOPRIM_primases"/>
    <property type="match status" value="1"/>
</dbReference>
<accession>A0A2P1N2J3</accession>
<dbReference type="PANTHER" id="PTHR30313:SF2">
    <property type="entry name" value="DNA PRIMASE"/>
    <property type="match status" value="1"/>
</dbReference>
<dbReference type="PROSITE" id="PS50880">
    <property type="entry name" value="TOPRIM"/>
    <property type="match status" value="1"/>
</dbReference>
<dbReference type="Pfam" id="PF13155">
    <property type="entry name" value="Toprim_2"/>
    <property type="match status" value="1"/>
</dbReference>
<dbReference type="InterPro" id="IPR034154">
    <property type="entry name" value="TOPRIM_DnaG/twinkle"/>
</dbReference>
<dbReference type="GO" id="GO:0006269">
    <property type="term" value="P:DNA replication, synthesis of primer"/>
    <property type="evidence" value="ECO:0007669"/>
    <property type="project" value="TreeGrafter"/>
</dbReference>
<gene>
    <name evidence="2" type="primary">60</name>
    <name evidence="2" type="ORF">SEA_SUPERAWESOME_60</name>
</gene>
<evidence type="ECO:0000313" key="3">
    <source>
        <dbReference type="Proteomes" id="UP000241327"/>
    </source>
</evidence>
<dbReference type="InterPro" id="IPR006171">
    <property type="entry name" value="TOPRIM_dom"/>
</dbReference>
<evidence type="ECO:0000313" key="2">
    <source>
        <dbReference type="EMBL" id="AVP42182.1"/>
    </source>
</evidence>
<dbReference type="Proteomes" id="UP000241327">
    <property type="component" value="Genome"/>
</dbReference>
<reference evidence="2 3" key="1">
    <citation type="submission" date="2018-03" db="EMBL/GenBank/DDBJ databases">
        <authorList>
            <person name="Bollivar B.D."/>
            <person name="Caliva C.M."/>
            <person name="Canter J.A."/>
            <person name="Champney C.A."/>
            <person name="Czaja L.M."/>
            <person name="Gibson A.J."/>
            <person name="Lancaster N.T."/>
            <person name="Miller B.M."/>
            <person name="Murphy J.P."/>
            <person name="Thompson S."/>
            <person name="Zimmer Z.J."/>
            <person name="Bollivar D.W."/>
            <person name="Bowman C.A."/>
            <person name="Russell D.A."/>
            <person name="Pope W.H."/>
            <person name="Jacobs-Sera D."/>
            <person name="Hatfull G.F."/>
        </authorList>
    </citation>
    <scope>NUCLEOTIDE SEQUENCE [LARGE SCALE GENOMIC DNA]</scope>
</reference>
<dbReference type="SMART" id="SM00493">
    <property type="entry name" value="TOPRIM"/>
    <property type="match status" value="1"/>
</dbReference>